<dbReference type="Proteomes" id="UP000325395">
    <property type="component" value="Unassembled WGS sequence"/>
</dbReference>
<evidence type="ECO:0000313" key="3">
    <source>
        <dbReference type="Proteomes" id="UP000325395"/>
    </source>
</evidence>
<keyword evidence="1" id="KW-1133">Transmembrane helix</keyword>
<dbReference type="PANTHER" id="PTHR43341">
    <property type="entry name" value="AMINO ACID PERMEASE"/>
    <property type="match status" value="1"/>
</dbReference>
<name>A0ABQ6WTI8_9EURO</name>
<keyword evidence="1" id="KW-0812">Transmembrane</keyword>
<sequence>MGTKEAPTSDGIEDVSYGMHYYDAHDIQKPVDVVTGTDQMQRRLENRQIQIMGVGGAIGTALFISIGGSQISSPPSVDRKAFPYFGRFQPYSAWIGLIGECLIVIFYGYSSFIPWDVSNFFTHYTMLILAPVLYFSWKIFWRTRVVKPGQAGLIWEKPMIDAYEAGLTSPLRGFWAEILQTVGWRRGPKNQEASNGC</sequence>
<reference evidence="2 3" key="1">
    <citation type="submission" date="2019-04" db="EMBL/GenBank/DDBJ databases">
        <authorList>
            <consortium name="DOE Joint Genome Institute"/>
            <person name="Mondo S."/>
            <person name="Kjaerbolling I."/>
            <person name="Vesth T."/>
            <person name="Frisvad J.C."/>
            <person name="Nybo J.L."/>
            <person name="Theobald S."/>
            <person name="Kildgaard S."/>
            <person name="Isbrandt T."/>
            <person name="Kuo A."/>
            <person name="Sato A."/>
            <person name="Lyhne E.K."/>
            <person name="Kogle M.E."/>
            <person name="Wiebenga A."/>
            <person name="Kun R.S."/>
            <person name="Lubbers R.J."/>
            <person name="Makela M.R."/>
            <person name="Barry K."/>
            <person name="Chovatia M."/>
            <person name="Clum A."/>
            <person name="Daum C."/>
            <person name="Haridas S."/>
            <person name="He G."/>
            <person name="LaButti K."/>
            <person name="Lipzen A."/>
            <person name="Riley R."/>
            <person name="Salamov A."/>
            <person name="Simmons B.A."/>
            <person name="Magnuson J.K."/>
            <person name="Henrissat B."/>
            <person name="Mortensen U.H."/>
            <person name="Larsen T.O."/>
            <person name="Devries R.P."/>
            <person name="Grigoriev I.V."/>
            <person name="Machida M."/>
            <person name="Baker S.E."/>
            <person name="Andersen M.R."/>
            <person name="Cantor M.N."/>
            <person name="Hua S.X."/>
        </authorList>
    </citation>
    <scope>NUCLEOTIDE SEQUENCE [LARGE SCALE GENOMIC DNA]</scope>
    <source>
        <strain evidence="2 3">CBS 117616</strain>
    </source>
</reference>
<gene>
    <name evidence="2" type="ORF">BDV36DRAFT_293306</name>
</gene>
<dbReference type="EMBL" id="ML735709">
    <property type="protein sequence ID" value="KAE8420418.1"/>
    <property type="molecule type" value="Genomic_DNA"/>
</dbReference>
<dbReference type="PANTHER" id="PTHR43341:SF6">
    <property type="entry name" value="AMINO ACID TRANSPORTER (EUROFUNG)"/>
    <property type="match status" value="1"/>
</dbReference>
<accession>A0ABQ6WTI8</accession>
<feature type="transmembrane region" description="Helical" evidence="1">
    <location>
        <begin position="49"/>
        <end position="71"/>
    </location>
</feature>
<organism evidence="2 3">
    <name type="scientific">Aspergillus pseudocaelatus</name>
    <dbReference type="NCBI Taxonomy" id="1825620"/>
    <lineage>
        <taxon>Eukaryota</taxon>
        <taxon>Fungi</taxon>
        <taxon>Dikarya</taxon>
        <taxon>Ascomycota</taxon>
        <taxon>Pezizomycotina</taxon>
        <taxon>Eurotiomycetes</taxon>
        <taxon>Eurotiomycetidae</taxon>
        <taxon>Eurotiales</taxon>
        <taxon>Aspergillaceae</taxon>
        <taxon>Aspergillus</taxon>
        <taxon>Aspergillus subgen. Circumdati</taxon>
    </lineage>
</organism>
<evidence type="ECO:0000313" key="2">
    <source>
        <dbReference type="EMBL" id="KAE8420418.1"/>
    </source>
</evidence>
<keyword evidence="1" id="KW-0472">Membrane</keyword>
<keyword evidence="3" id="KW-1185">Reference proteome</keyword>
<evidence type="ECO:0008006" key="4">
    <source>
        <dbReference type="Google" id="ProtNLM"/>
    </source>
</evidence>
<protein>
    <recommendedName>
        <fullName evidence="4">Amino acid permease/ SLC12A domain-containing protein</fullName>
    </recommendedName>
</protein>
<dbReference type="InterPro" id="IPR050524">
    <property type="entry name" value="APC_YAT"/>
</dbReference>
<feature type="transmembrane region" description="Helical" evidence="1">
    <location>
        <begin position="91"/>
        <end position="109"/>
    </location>
</feature>
<evidence type="ECO:0000256" key="1">
    <source>
        <dbReference type="SAM" id="Phobius"/>
    </source>
</evidence>
<proteinExistence type="predicted"/>
<feature type="transmembrane region" description="Helical" evidence="1">
    <location>
        <begin position="121"/>
        <end position="141"/>
    </location>
</feature>